<proteinExistence type="inferred from homology"/>
<gene>
    <name evidence="14" type="ORF">NE857_15290</name>
</gene>
<keyword evidence="4 13" id="KW-0812">Transmembrane</keyword>
<keyword evidence="3" id="KW-0808">Transferase</keyword>
<evidence type="ECO:0000313" key="14">
    <source>
        <dbReference type="EMBL" id="USY22851.1"/>
    </source>
</evidence>
<feature type="transmembrane region" description="Helical" evidence="13">
    <location>
        <begin position="147"/>
        <end position="164"/>
    </location>
</feature>
<evidence type="ECO:0000256" key="4">
    <source>
        <dbReference type="ARBA" id="ARBA00022692"/>
    </source>
</evidence>
<keyword evidence="15" id="KW-1185">Reference proteome</keyword>
<evidence type="ECO:0000256" key="5">
    <source>
        <dbReference type="ARBA" id="ARBA00022729"/>
    </source>
</evidence>
<evidence type="ECO:0000256" key="10">
    <source>
        <dbReference type="ARBA" id="ARBA00023603"/>
    </source>
</evidence>
<dbReference type="EMBL" id="CP099837">
    <property type="protein sequence ID" value="USY22851.1"/>
    <property type="molecule type" value="Genomic_DNA"/>
</dbReference>
<protein>
    <recommendedName>
        <fullName evidence="11">Glycosyl-4,4'-diaponeurosporenoate acyltransferase</fullName>
    </recommendedName>
</protein>
<comment type="function">
    <text evidence="12">Catalyzes the acylation of glycosyl-4,4'-diaponeurosporenoate, i.e. the esterification of glucose at the C6'' position with the carboxyl group of the C(15) fatty acid 12-methyltetradecanoic acid, to yield staphyloxanthin. This is the last step in the biosynthesis of this orange pigment, present in most staphylococci strains.</text>
</comment>
<evidence type="ECO:0000256" key="7">
    <source>
        <dbReference type="ARBA" id="ARBA00023136"/>
    </source>
</evidence>
<evidence type="ECO:0000256" key="13">
    <source>
        <dbReference type="SAM" id="Phobius"/>
    </source>
</evidence>
<keyword evidence="5" id="KW-0732">Signal</keyword>
<feature type="transmembrane region" description="Helical" evidence="13">
    <location>
        <begin position="37"/>
        <end position="54"/>
    </location>
</feature>
<dbReference type="RefSeq" id="WP_254421600.1">
    <property type="nucleotide sequence ID" value="NZ_BAAAJB010000027.1"/>
</dbReference>
<name>A0ABY5DGE8_9ACTN</name>
<comment type="similarity">
    <text evidence="10">Belongs to the acyltransferase CrtO family.</text>
</comment>
<comment type="subcellular location">
    <subcellularLocation>
        <location evidence="1">Cell membrane</location>
        <topology evidence="1">Single-pass membrane protein</topology>
    </subcellularLocation>
</comment>
<evidence type="ECO:0000313" key="15">
    <source>
        <dbReference type="Proteomes" id="UP001055940"/>
    </source>
</evidence>
<reference evidence="14" key="1">
    <citation type="submission" date="2022-06" db="EMBL/GenBank/DDBJ databases">
        <authorList>
            <person name="Ping M."/>
        </authorList>
    </citation>
    <scope>NUCLEOTIDE SEQUENCE</scope>
    <source>
        <strain evidence="14">JCM11759T</strain>
    </source>
</reference>
<dbReference type="Proteomes" id="UP001055940">
    <property type="component" value="Chromosome"/>
</dbReference>
<feature type="transmembrane region" description="Helical" evidence="13">
    <location>
        <begin position="123"/>
        <end position="141"/>
    </location>
</feature>
<evidence type="ECO:0000256" key="12">
    <source>
        <dbReference type="ARBA" id="ARBA00025324"/>
    </source>
</evidence>
<evidence type="ECO:0000256" key="1">
    <source>
        <dbReference type="ARBA" id="ARBA00004162"/>
    </source>
</evidence>
<evidence type="ECO:0000256" key="11">
    <source>
        <dbReference type="ARBA" id="ARBA00023667"/>
    </source>
</evidence>
<keyword evidence="6 13" id="KW-1133">Transmembrane helix</keyword>
<evidence type="ECO:0000256" key="6">
    <source>
        <dbReference type="ARBA" id="ARBA00022989"/>
    </source>
</evidence>
<evidence type="ECO:0000256" key="8">
    <source>
        <dbReference type="ARBA" id="ARBA00023315"/>
    </source>
</evidence>
<evidence type="ECO:0000256" key="9">
    <source>
        <dbReference type="ARBA" id="ARBA00023588"/>
    </source>
</evidence>
<dbReference type="Pfam" id="PF18927">
    <property type="entry name" value="CrtO"/>
    <property type="match status" value="1"/>
</dbReference>
<dbReference type="InterPro" id="IPR044021">
    <property type="entry name" value="CrtO"/>
</dbReference>
<keyword evidence="7 13" id="KW-0472">Membrane</keyword>
<organism evidence="14 15">
    <name type="scientific">Nocardiopsis exhalans</name>
    <dbReference type="NCBI Taxonomy" id="163604"/>
    <lineage>
        <taxon>Bacteria</taxon>
        <taxon>Bacillati</taxon>
        <taxon>Actinomycetota</taxon>
        <taxon>Actinomycetes</taxon>
        <taxon>Streptosporangiales</taxon>
        <taxon>Nocardiopsidaceae</taxon>
        <taxon>Nocardiopsis</taxon>
    </lineage>
</organism>
<keyword evidence="2" id="KW-1003">Cell membrane</keyword>
<sequence>MDSASRARPVIGGLAVTAVASAVIVAVWLLIGPGGFAFAWVTHFVLMAWVSVVLDARPGPLEHPWFRVRSWEPGCYRALGVGLFGWLLESTGWNRVVRRDRAFDGTRAGLVGLDRLTRSSETGHLMCLGVAVIVAVAALWAGAWGGALWLVGLGVVLHVYPVMLQRSLRRRIQALNSC</sequence>
<keyword evidence="8" id="KW-0012">Acyltransferase</keyword>
<comment type="pathway">
    <text evidence="9">Carotenoid biosynthesis; staphyloxanthin biosynthesis; staphyloxanthin from farnesyl diphosphate: step 5/5.</text>
</comment>
<evidence type="ECO:0000256" key="3">
    <source>
        <dbReference type="ARBA" id="ARBA00022679"/>
    </source>
</evidence>
<accession>A0ABY5DGE8</accession>
<feature type="transmembrane region" description="Helical" evidence="13">
    <location>
        <begin position="12"/>
        <end position="31"/>
    </location>
</feature>
<evidence type="ECO:0000256" key="2">
    <source>
        <dbReference type="ARBA" id="ARBA00022475"/>
    </source>
</evidence>